<proteinExistence type="predicted"/>
<sequence>MMVVSESMMVVSGSMMLPVSQAPSICTGGASSSHHKKFENSFSTEEEDLVSAMEDEVDGEKKKSHLFVACWTAARTDPTRRDPLEDEPAAVWDETGRINLFDIPTSDSEYESKLN</sequence>
<protein>
    <submittedName>
        <fullName evidence="1">Uncharacterized protein</fullName>
    </submittedName>
</protein>
<comment type="caution">
    <text evidence="1">The sequence shown here is derived from an EMBL/GenBank/DDBJ whole genome shotgun (WGS) entry which is preliminary data.</text>
</comment>
<dbReference type="AlphaFoldDB" id="A0A8S9ILR3"/>
<evidence type="ECO:0000313" key="1">
    <source>
        <dbReference type="EMBL" id="KAF2570283.1"/>
    </source>
</evidence>
<reference evidence="1" key="1">
    <citation type="submission" date="2019-12" db="EMBL/GenBank/DDBJ databases">
        <title>Genome sequencing and annotation of Brassica cretica.</title>
        <authorList>
            <person name="Studholme D.J."/>
            <person name="Sarris P.F."/>
        </authorList>
    </citation>
    <scope>NUCLEOTIDE SEQUENCE</scope>
    <source>
        <strain evidence="1">PFS-102/07</strain>
        <tissue evidence="1">Leaf</tissue>
    </source>
</reference>
<accession>A0A8S9ILR3</accession>
<gene>
    <name evidence="1" type="ORF">F2Q70_00000887</name>
</gene>
<name>A0A8S9ILR3_BRACR</name>
<organism evidence="1">
    <name type="scientific">Brassica cretica</name>
    <name type="common">Mustard</name>
    <dbReference type="NCBI Taxonomy" id="69181"/>
    <lineage>
        <taxon>Eukaryota</taxon>
        <taxon>Viridiplantae</taxon>
        <taxon>Streptophyta</taxon>
        <taxon>Embryophyta</taxon>
        <taxon>Tracheophyta</taxon>
        <taxon>Spermatophyta</taxon>
        <taxon>Magnoliopsida</taxon>
        <taxon>eudicotyledons</taxon>
        <taxon>Gunneridae</taxon>
        <taxon>Pentapetalae</taxon>
        <taxon>rosids</taxon>
        <taxon>malvids</taxon>
        <taxon>Brassicales</taxon>
        <taxon>Brassicaceae</taxon>
        <taxon>Brassiceae</taxon>
        <taxon>Brassica</taxon>
    </lineage>
</organism>
<dbReference type="EMBL" id="QGKY02001015">
    <property type="protein sequence ID" value="KAF2570283.1"/>
    <property type="molecule type" value="Genomic_DNA"/>
</dbReference>